<evidence type="ECO:0000313" key="1">
    <source>
        <dbReference type="EMBL" id="EAY07736.1"/>
    </source>
</evidence>
<dbReference type="Proteomes" id="UP000001542">
    <property type="component" value="Unassembled WGS sequence"/>
</dbReference>
<organism evidence="1 2">
    <name type="scientific">Trichomonas vaginalis (strain ATCC PRA-98 / G3)</name>
    <dbReference type="NCBI Taxonomy" id="412133"/>
    <lineage>
        <taxon>Eukaryota</taxon>
        <taxon>Metamonada</taxon>
        <taxon>Parabasalia</taxon>
        <taxon>Trichomonadida</taxon>
        <taxon>Trichomonadidae</taxon>
        <taxon>Trichomonas</taxon>
    </lineage>
</organism>
<sequence>MNSRFDFDETPLKKDFGSFSLDDISSGSSITSIIKSIFTAGARLTWNDVYKFAYNEDSTYCAILIGQQLFRVSISDGRQIFTNVGENYYDVAYLSKRDEIIVLSDKQITYYNNKLTSIKSIPNQNKLLRLAIINDNLVGISKSQITFIENTEEKPIAIEEWTYLSYCNRLICLGSKTISIINNEYNTIHPDIKYETIKEISCNSKGSKIYILDNKNNITILSEDSDYMEFVINETTGTMQVMPWKDEFYLTLNNYSTISFFNNNGQRVLSKNIKPNSVLRYVPSGFLMFDPQNVIGQNVHFDIVKFTPVDPYDLYTRSCENSMWSEAKKLQEIYNFDSDIFHKFYIQNNELNRRIIDEHLRLIKDKDYVYNFVLNNSSISSDIESALINECLRVKPNDEKLTKIRERLRIFTKLPRTSFLQSEWNEFKNSDIKVTLQNFAKNQKFKDIAIIFQESKEITKSDKDDIISHLSPFIPPSEYECLMPNDVEYFKKKCFEIDDKIGQTDILCQFLKIGSTKFPKELSELYNNSLLFDEFVCNATNLEAVKKLSFNDFINLQDEQKLFIFISDSNNGLEAKNIIEKHCLKICQNNFDGLCTLMSNILSDSPEMFKKSPETDRIKFVSQIIEIFPTKSDLADKILKYSTIILDDTNISVILSSFGYLSEVTKDLLILLKFNNKNSKPKSFKQITDKTIPEFILSAGENLLSSKNLTFDNWSEFTKTSKRVYKDYKKDTEFRNKLKMETFNAMLTLKEWSEIEITNSKEIDICLDFCQKMIKSAKSCSLRDENLSSAVQILGMIPDDMQPPIVKSLFNRFMMYDAFSELDNLITPSIIDTTEDKTKFDFEHFRKKR</sequence>
<evidence type="ECO:0000313" key="2">
    <source>
        <dbReference type="Proteomes" id="UP000001542"/>
    </source>
</evidence>
<reference evidence="1" key="1">
    <citation type="submission" date="2006-10" db="EMBL/GenBank/DDBJ databases">
        <authorList>
            <person name="Amadeo P."/>
            <person name="Zhao Q."/>
            <person name="Wortman J."/>
            <person name="Fraser-Liggett C."/>
            <person name="Carlton J."/>
        </authorList>
    </citation>
    <scope>NUCLEOTIDE SEQUENCE</scope>
    <source>
        <strain evidence="1">G3</strain>
    </source>
</reference>
<dbReference type="VEuPathDB" id="TrichDB:TVAG_118170"/>
<keyword evidence="2" id="KW-1185">Reference proteome</keyword>
<reference evidence="1" key="2">
    <citation type="journal article" date="2007" name="Science">
        <title>Draft genome sequence of the sexually transmitted pathogen Trichomonas vaginalis.</title>
        <authorList>
            <person name="Carlton J.M."/>
            <person name="Hirt R.P."/>
            <person name="Silva J.C."/>
            <person name="Delcher A.L."/>
            <person name="Schatz M."/>
            <person name="Zhao Q."/>
            <person name="Wortman J.R."/>
            <person name="Bidwell S.L."/>
            <person name="Alsmark U.C.M."/>
            <person name="Besteiro S."/>
            <person name="Sicheritz-Ponten T."/>
            <person name="Noel C.J."/>
            <person name="Dacks J.B."/>
            <person name="Foster P.G."/>
            <person name="Simillion C."/>
            <person name="Van de Peer Y."/>
            <person name="Miranda-Saavedra D."/>
            <person name="Barton G.J."/>
            <person name="Westrop G.D."/>
            <person name="Mueller S."/>
            <person name="Dessi D."/>
            <person name="Fiori P.L."/>
            <person name="Ren Q."/>
            <person name="Paulsen I."/>
            <person name="Zhang H."/>
            <person name="Bastida-Corcuera F.D."/>
            <person name="Simoes-Barbosa A."/>
            <person name="Brown M.T."/>
            <person name="Hayes R.D."/>
            <person name="Mukherjee M."/>
            <person name="Okumura C.Y."/>
            <person name="Schneider R."/>
            <person name="Smith A.J."/>
            <person name="Vanacova S."/>
            <person name="Villalvazo M."/>
            <person name="Haas B.J."/>
            <person name="Pertea M."/>
            <person name="Feldblyum T.V."/>
            <person name="Utterback T.R."/>
            <person name="Shu C.L."/>
            <person name="Osoegawa K."/>
            <person name="de Jong P.J."/>
            <person name="Hrdy I."/>
            <person name="Horvathova L."/>
            <person name="Zubacova Z."/>
            <person name="Dolezal P."/>
            <person name="Malik S.B."/>
            <person name="Logsdon J.M. Jr."/>
            <person name="Henze K."/>
            <person name="Gupta A."/>
            <person name="Wang C.C."/>
            <person name="Dunne R.L."/>
            <person name="Upcroft J.A."/>
            <person name="Upcroft P."/>
            <person name="White O."/>
            <person name="Salzberg S.L."/>
            <person name="Tang P."/>
            <person name="Chiu C.-H."/>
            <person name="Lee Y.-S."/>
            <person name="Embley T.M."/>
            <person name="Coombs G.H."/>
            <person name="Mottram J.C."/>
            <person name="Tachezy J."/>
            <person name="Fraser-Liggett C.M."/>
            <person name="Johnson P.J."/>
        </authorList>
    </citation>
    <scope>NUCLEOTIDE SEQUENCE [LARGE SCALE GENOMIC DNA]</scope>
    <source>
        <strain evidence="1">G3</strain>
    </source>
</reference>
<name>A2EI04_TRIV3</name>
<dbReference type="KEGG" id="tva:4765631"/>
<accession>A2EI04</accession>
<dbReference type="EMBL" id="DS113393">
    <property type="protein sequence ID" value="EAY07736.1"/>
    <property type="molecule type" value="Genomic_DNA"/>
</dbReference>
<dbReference type="AlphaFoldDB" id="A2EI04"/>
<dbReference type="InParanoid" id="A2EI04"/>
<gene>
    <name evidence="1" type="ORF">TVAG_118170</name>
</gene>
<proteinExistence type="predicted"/>
<protein>
    <submittedName>
        <fullName evidence="1">Uncharacterized protein</fullName>
    </submittedName>
</protein>
<dbReference type="VEuPathDB" id="TrichDB:TVAGG3_0230310"/>